<dbReference type="Proteomes" id="UP001056120">
    <property type="component" value="Linkage Group LG12"/>
</dbReference>
<name>A0ACB9HIG0_9ASTR</name>
<dbReference type="EMBL" id="CM042029">
    <property type="protein sequence ID" value="KAI3795056.1"/>
    <property type="molecule type" value="Genomic_DNA"/>
</dbReference>
<organism evidence="1 2">
    <name type="scientific">Smallanthus sonchifolius</name>
    <dbReference type="NCBI Taxonomy" id="185202"/>
    <lineage>
        <taxon>Eukaryota</taxon>
        <taxon>Viridiplantae</taxon>
        <taxon>Streptophyta</taxon>
        <taxon>Embryophyta</taxon>
        <taxon>Tracheophyta</taxon>
        <taxon>Spermatophyta</taxon>
        <taxon>Magnoliopsida</taxon>
        <taxon>eudicotyledons</taxon>
        <taxon>Gunneridae</taxon>
        <taxon>Pentapetalae</taxon>
        <taxon>asterids</taxon>
        <taxon>campanulids</taxon>
        <taxon>Asterales</taxon>
        <taxon>Asteraceae</taxon>
        <taxon>Asteroideae</taxon>
        <taxon>Heliantheae alliance</taxon>
        <taxon>Millerieae</taxon>
        <taxon>Smallanthus</taxon>
    </lineage>
</organism>
<keyword evidence="2" id="KW-1185">Reference proteome</keyword>
<comment type="caution">
    <text evidence="1">The sequence shown here is derived from an EMBL/GenBank/DDBJ whole genome shotgun (WGS) entry which is preliminary data.</text>
</comment>
<reference evidence="2" key="1">
    <citation type="journal article" date="2022" name="Mol. Ecol. Resour.">
        <title>The genomes of chicory, endive, great burdock and yacon provide insights into Asteraceae palaeo-polyploidization history and plant inulin production.</title>
        <authorList>
            <person name="Fan W."/>
            <person name="Wang S."/>
            <person name="Wang H."/>
            <person name="Wang A."/>
            <person name="Jiang F."/>
            <person name="Liu H."/>
            <person name="Zhao H."/>
            <person name="Xu D."/>
            <person name="Zhang Y."/>
        </authorList>
    </citation>
    <scope>NUCLEOTIDE SEQUENCE [LARGE SCALE GENOMIC DNA]</scope>
    <source>
        <strain evidence="2">cv. Yunnan</strain>
    </source>
</reference>
<evidence type="ECO:0000313" key="1">
    <source>
        <dbReference type="EMBL" id="KAI3795056.1"/>
    </source>
</evidence>
<evidence type="ECO:0000313" key="2">
    <source>
        <dbReference type="Proteomes" id="UP001056120"/>
    </source>
</evidence>
<protein>
    <submittedName>
        <fullName evidence="1">Uncharacterized protein</fullName>
    </submittedName>
</protein>
<sequence length="133" mass="13858">MVELVAQFLQLGLGLELELRGLGTEDGPHDEDDGADDDDAADEGGEEAAEEGGALWIGVGRVSGDVEVCGGVGWWVGGVRVRVTVGSRLSGVTVGSRLSGVTVGSRLSGVAGDGRGVIRHCKWGFEKVRRWVI</sequence>
<proteinExistence type="predicted"/>
<reference evidence="1 2" key="2">
    <citation type="journal article" date="2022" name="Mol. Ecol. Resour.">
        <title>The genomes of chicory, endive, great burdock and yacon provide insights into Asteraceae paleo-polyploidization history and plant inulin production.</title>
        <authorList>
            <person name="Fan W."/>
            <person name="Wang S."/>
            <person name="Wang H."/>
            <person name="Wang A."/>
            <person name="Jiang F."/>
            <person name="Liu H."/>
            <person name="Zhao H."/>
            <person name="Xu D."/>
            <person name="Zhang Y."/>
        </authorList>
    </citation>
    <scope>NUCLEOTIDE SEQUENCE [LARGE SCALE GENOMIC DNA]</scope>
    <source>
        <strain evidence="2">cv. Yunnan</strain>
        <tissue evidence="1">Leaves</tissue>
    </source>
</reference>
<accession>A0ACB9HIG0</accession>
<gene>
    <name evidence="1" type="ORF">L1987_37700</name>
</gene>